<evidence type="ECO:0000313" key="1">
    <source>
        <dbReference type="EMBL" id="KAJ1211633.1"/>
    </source>
</evidence>
<evidence type="ECO:0000313" key="2">
    <source>
        <dbReference type="Proteomes" id="UP001066276"/>
    </source>
</evidence>
<protein>
    <submittedName>
        <fullName evidence="1">Uncharacterized protein</fullName>
    </submittedName>
</protein>
<dbReference type="AlphaFoldDB" id="A0AAV7WE45"/>
<accession>A0AAV7WE45</accession>
<dbReference type="EMBL" id="JANPWB010000002">
    <property type="protein sequence ID" value="KAJ1211633.1"/>
    <property type="molecule type" value="Genomic_DNA"/>
</dbReference>
<keyword evidence="2" id="KW-1185">Reference proteome</keyword>
<dbReference type="Proteomes" id="UP001066276">
    <property type="component" value="Chromosome 1_2"/>
</dbReference>
<comment type="caution">
    <text evidence="1">The sequence shown here is derived from an EMBL/GenBank/DDBJ whole genome shotgun (WGS) entry which is preliminary data.</text>
</comment>
<reference evidence="1" key="1">
    <citation type="journal article" date="2022" name="bioRxiv">
        <title>Sequencing and chromosome-scale assembly of the giantPleurodeles waltlgenome.</title>
        <authorList>
            <person name="Brown T."/>
            <person name="Elewa A."/>
            <person name="Iarovenko S."/>
            <person name="Subramanian E."/>
            <person name="Araus A.J."/>
            <person name="Petzold A."/>
            <person name="Susuki M."/>
            <person name="Suzuki K.-i.T."/>
            <person name="Hayashi T."/>
            <person name="Toyoda A."/>
            <person name="Oliveira C."/>
            <person name="Osipova E."/>
            <person name="Leigh N.D."/>
            <person name="Simon A."/>
            <person name="Yun M.H."/>
        </authorList>
    </citation>
    <scope>NUCLEOTIDE SEQUENCE</scope>
    <source>
        <strain evidence="1">20211129_DDA</strain>
        <tissue evidence="1">Liver</tissue>
    </source>
</reference>
<sequence length="184" mass="20194">MWGWSAKGVKYPDVFVAFPLVIIVVWFAPRPAAGSYIIKKGVAGCVRCARRHADEASPVRMGSKRNAHALGRASAKRRPVCVYFITALRALRSPNVPALIRAEDITIGDEGRSTPPRGSNPAAAACLLRCSCSRAGTQEGWWTLVFRNKKEKSACSKHLMHEGNSEIVHQCQDVEEREIAGHSE</sequence>
<organism evidence="1 2">
    <name type="scientific">Pleurodeles waltl</name>
    <name type="common">Iberian ribbed newt</name>
    <dbReference type="NCBI Taxonomy" id="8319"/>
    <lineage>
        <taxon>Eukaryota</taxon>
        <taxon>Metazoa</taxon>
        <taxon>Chordata</taxon>
        <taxon>Craniata</taxon>
        <taxon>Vertebrata</taxon>
        <taxon>Euteleostomi</taxon>
        <taxon>Amphibia</taxon>
        <taxon>Batrachia</taxon>
        <taxon>Caudata</taxon>
        <taxon>Salamandroidea</taxon>
        <taxon>Salamandridae</taxon>
        <taxon>Pleurodelinae</taxon>
        <taxon>Pleurodeles</taxon>
    </lineage>
</organism>
<name>A0AAV7WE45_PLEWA</name>
<gene>
    <name evidence="1" type="ORF">NDU88_006991</name>
</gene>
<proteinExistence type="predicted"/>